<evidence type="ECO:0000256" key="2">
    <source>
        <dbReference type="ARBA" id="ARBA00009370"/>
    </source>
</evidence>
<dbReference type="CDD" id="cd06530">
    <property type="entry name" value="S26_SPase_I"/>
    <property type="match status" value="1"/>
</dbReference>
<dbReference type="PROSITE" id="PS00761">
    <property type="entry name" value="SPASE_I_3"/>
    <property type="match status" value="1"/>
</dbReference>
<dbReference type="GO" id="GO:0016020">
    <property type="term" value="C:membrane"/>
    <property type="evidence" value="ECO:0007669"/>
    <property type="project" value="UniProtKB-SubCell"/>
</dbReference>
<feature type="domain" description="Peptidase S26" evidence="7">
    <location>
        <begin position="14"/>
        <end position="172"/>
    </location>
</feature>
<dbReference type="EMBL" id="PFBA01000013">
    <property type="protein sequence ID" value="PIT92606.1"/>
    <property type="molecule type" value="Genomic_DNA"/>
</dbReference>
<feature type="active site" evidence="5">
    <location>
        <position position="44"/>
    </location>
</feature>
<reference evidence="9" key="1">
    <citation type="submission" date="2017-09" db="EMBL/GenBank/DDBJ databases">
        <title>Depth-based differentiation of microbial function through sediment-hosted aquifers and enrichment of novel symbionts in the deep terrestrial subsurface.</title>
        <authorList>
            <person name="Probst A.J."/>
            <person name="Ladd B."/>
            <person name="Jarett J.K."/>
            <person name="Geller-Mcgrath D.E."/>
            <person name="Sieber C.M.K."/>
            <person name="Emerson J.B."/>
            <person name="Anantharaman K."/>
            <person name="Thomas B.C."/>
            <person name="Malmstrom R."/>
            <person name="Stieglmeier M."/>
            <person name="Klingl A."/>
            <person name="Woyke T."/>
            <person name="Ryan C.M."/>
            <person name="Banfield J.F."/>
        </authorList>
    </citation>
    <scope>NUCLEOTIDE SEQUENCE [LARGE SCALE GENOMIC DNA]</scope>
</reference>
<feature type="transmembrane region" description="Helical" evidence="6">
    <location>
        <begin position="12"/>
        <end position="34"/>
    </location>
</feature>
<comment type="similarity">
    <text evidence="2 6">Belongs to the peptidase S26 family.</text>
</comment>
<comment type="subcellular location">
    <subcellularLocation>
        <location evidence="6">Membrane</location>
        <topology evidence="6">Single-pass type II membrane protein</topology>
    </subcellularLocation>
</comment>
<dbReference type="NCBIfam" id="TIGR02227">
    <property type="entry name" value="sigpep_I_bact"/>
    <property type="match status" value="1"/>
</dbReference>
<dbReference type="SUPFAM" id="SSF51306">
    <property type="entry name" value="LexA/Signal peptidase"/>
    <property type="match status" value="1"/>
</dbReference>
<dbReference type="Gene3D" id="2.10.109.10">
    <property type="entry name" value="Umud Fragment, subunit A"/>
    <property type="match status" value="1"/>
</dbReference>
<evidence type="ECO:0000313" key="9">
    <source>
        <dbReference type="Proteomes" id="UP000228635"/>
    </source>
</evidence>
<keyword evidence="4 6" id="KW-0378">Hydrolase</keyword>
<dbReference type="PRINTS" id="PR00727">
    <property type="entry name" value="LEADERPTASE"/>
</dbReference>
<dbReference type="PANTHER" id="PTHR43390:SF1">
    <property type="entry name" value="CHLOROPLAST PROCESSING PEPTIDASE"/>
    <property type="match status" value="1"/>
</dbReference>
<comment type="catalytic activity">
    <reaction evidence="1 6">
        <text>Cleavage of hydrophobic, N-terminal signal or leader sequences from secreted and periplasmic proteins.</text>
        <dbReference type="EC" id="3.4.21.89"/>
    </reaction>
</comment>
<dbReference type="InterPro" id="IPR019533">
    <property type="entry name" value="Peptidase_S26"/>
</dbReference>
<evidence type="ECO:0000313" key="8">
    <source>
        <dbReference type="EMBL" id="PIT92606.1"/>
    </source>
</evidence>
<evidence type="ECO:0000256" key="3">
    <source>
        <dbReference type="ARBA" id="ARBA00013208"/>
    </source>
</evidence>
<keyword evidence="6" id="KW-0645">Protease</keyword>
<feature type="active site" evidence="5">
    <location>
        <position position="88"/>
    </location>
</feature>
<keyword evidence="6" id="KW-1133">Transmembrane helix</keyword>
<evidence type="ECO:0000256" key="5">
    <source>
        <dbReference type="PIRSR" id="PIRSR600223-1"/>
    </source>
</evidence>
<dbReference type="EC" id="3.4.21.89" evidence="3 6"/>
<evidence type="ECO:0000256" key="1">
    <source>
        <dbReference type="ARBA" id="ARBA00000677"/>
    </source>
</evidence>
<name>A0A2M6WIK3_9BACT</name>
<gene>
    <name evidence="8" type="primary">lepB</name>
    <name evidence="8" type="ORF">COU08_01255</name>
</gene>
<dbReference type="PANTHER" id="PTHR43390">
    <property type="entry name" value="SIGNAL PEPTIDASE I"/>
    <property type="match status" value="1"/>
</dbReference>
<sequence>MTSTPLKKFLYGLWEIFEVVFISLITVLFIRAFLFQPFLVSGASMEPSYSDGDYLVIDQISYRFGGDPERGHTIVFRFPGDASIFFIKRIVGLPGERVVGKNGLVTVYTSEDNKLILEEPYLAPNTKTPGSFDVQLGDDEFFVLGDNRSHSFDSRSWGPVKREYIIGVTRLKIFPLSHIQFSETPHY</sequence>
<keyword evidence="6" id="KW-0472">Membrane</keyword>
<evidence type="ECO:0000256" key="4">
    <source>
        <dbReference type="ARBA" id="ARBA00022801"/>
    </source>
</evidence>
<dbReference type="Pfam" id="PF10502">
    <property type="entry name" value="Peptidase_S26"/>
    <property type="match status" value="1"/>
</dbReference>
<dbReference type="GO" id="GO:0006465">
    <property type="term" value="P:signal peptide processing"/>
    <property type="evidence" value="ECO:0007669"/>
    <property type="project" value="InterPro"/>
</dbReference>
<dbReference type="GO" id="GO:0009003">
    <property type="term" value="F:signal peptidase activity"/>
    <property type="evidence" value="ECO:0007669"/>
    <property type="project" value="UniProtKB-EC"/>
</dbReference>
<dbReference type="InterPro" id="IPR036286">
    <property type="entry name" value="LexA/Signal_pep-like_sf"/>
</dbReference>
<comment type="caution">
    <text evidence="8">The sequence shown here is derived from an EMBL/GenBank/DDBJ whole genome shotgun (WGS) entry which is preliminary data.</text>
</comment>
<organism evidence="8 9">
    <name type="scientific">Candidatus Harrisonbacteria bacterium CG10_big_fil_rev_8_21_14_0_10_42_17</name>
    <dbReference type="NCBI Taxonomy" id="1974584"/>
    <lineage>
        <taxon>Bacteria</taxon>
        <taxon>Candidatus Harrisoniibacteriota</taxon>
    </lineage>
</organism>
<protein>
    <recommendedName>
        <fullName evidence="3 6">Signal peptidase I</fullName>
        <ecNumber evidence="3 6">3.4.21.89</ecNumber>
    </recommendedName>
</protein>
<evidence type="ECO:0000259" key="7">
    <source>
        <dbReference type="Pfam" id="PF10502"/>
    </source>
</evidence>
<dbReference type="AlphaFoldDB" id="A0A2M6WIK3"/>
<accession>A0A2M6WIK3</accession>
<dbReference type="GO" id="GO:0004252">
    <property type="term" value="F:serine-type endopeptidase activity"/>
    <property type="evidence" value="ECO:0007669"/>
    <property type="project" value="InterPro"/>
</dbReference>
<dbReference type="InterPro" id="IPR019758">
    <property type="entry name" value="Pept_S26A_signal_pept_1_CS"/>
</dbReference>
<dbReference type="InterPro" id="IPR000223">
    <property type="entry name" value="Pept_S26A_signal_pept_1"/>
</dbReference>
<keyword evidence="6" id="KW-0812">Transmembrane</keyword>
<dbReference type="Proteomes" id="UP000228635">
    <property type="component" value="Unassembled WGS sequence"/>
</dbReference>
<proteinExistence type="inferred from homology"/>
<evidence type="ECO:0000256" key="6">
    <source>
        <dbReference type="RuleBase" id="RU362042"/>
    </source>
</evidence>